<proteinExistence type="predicted"/>
<name>A0A835XVW3_9CHLO</name>
<protein>
    <submittedName>
        <fullName evidence="1">Uncharacterized protein</fullName>
    </submittedName>
</protein>
<dbReference type="Proteomes" id="UP000612055">
    <property type="component" value="Unassembled WGS sequence"/>
</dbReference>
<accession>A0A835XVW3</accession>
<keyword evidence="2" id="KW-1185">Reference proteome</keyword>
<dbReference type="OrthoDB" id="5581181at2759"/>
<dbReference type="EMBL" id="JAEHOE010000092">
    <property type="protein sequence ID" value="KAG2487790.1"/>
    <property type="molecule type" value="Genomic_DNA"/>
</dbReference>
<reference evidence="1" key="1">
    <citation type="journal article" date="2020" name="bioRxiv">
        <title>Comparative genomics of Chlamydomonas.</title>
        <authorList>
            <person name="Craig R.J."/>
            <person name="Hasan A.R."/>
            <person name="Ness R.W."/>
            <person name="Keightley P.D."/>
        </authorList>
    </citation>
    <scope>NUCLEOTIDE SEQUENCE</scope>
    <source>
        <strain evidence="1">CCAP 11/70</strain>
    </source>
</reference>
<gene>
    <name evidence="1" type="ORF">HYH03_013634</name>
</gene>
<evidence type="ECO:0000313" key="1">
    <source>
        <dbReference type="EMBL" id="KAG2487790.1"/>
    </source>
</evidence>
<sequence>MTVDDMDGTISVRNRVQEEVYTTAPGVVTETNGAVVWRSWLNTISTTFADKTGEALGPFRMQVGDDGIMSVLNRLNQEAWTTRRAAANQDADPLNADLIVSWRVGAASRSLTVNSTAIGSAYHAGDNARPPPSAFESVVFPSGGVTASFTVSPLQATLLMAFK</sequence>
<dbReference type="AlphaFoldDB" id="A0A835XVW3"/>
<evidence type="ECO:0000313" key="2">
    <source>
        <dbReference type="Proteomes" id="UP000612055"/>
    </source>
</evidence>
<comment type="caution">
    <text evidence="1">The sequence shown here is derived from an EMBL/GenBank/DDBJ whole genome shotgun (WGS) entry which is preliminary data.</text>
</comment>
<organism evidence="1 2">
    <name type="scientific">Edaphochlamys debaryana</name>
    <dbReference type="NCBI Taxonomy" id="47281"/>
    <lineage>
        <taxon>Eukaryota</taxon>
        <taxon>Viridiplantae</taxon>
        <taxon>Chlorophyta</taxon>
        <taxon>core chlorophytes</taxon>
        <taxon>Chlorophyceae</taxon>
        <taxon>CS clade</taxon>
        <taxon>Chlamydomonadales</taxon>
        <taxon>Chlamydomonadales incertae sedis</taxon>
        <taxon>Edaphochlamys</taxon>
    </lineage>
</organism>